<sequence>MFPLIPQFLFALPVCLTSLKSSQISPNIQTVSTMATNRMSHKYIVPTSNCMPHESSSASINDPLAPYQSPMGSSPNFRHQSSGNFRYTSALIKGDNREDEQWGVQSHWSDWGSENSRAGGKKDDRRSGGLRRMFTKSGKNGKVDRSRCSSADFLLSQPKERSSPVKDIKSPIRSSRPATEFFPNFLKVSSYSPSRQHTRLDDSHGAGCSPRSIERSISKHKRTPLKTSDVVPLHWKSADRARSPSTGRNSESSTSPLIDRTGSLVQRLQNLDNLPDSRYPGPKAKGSYGTPTPDRPRPFRRASQSSDLLPRLDCQSPCAQKGGPQTRESEEDVFSALASQQEPSRRKRSATQPTRRNDLHEQPSRQPSRSLSIKRPSEANIAHWTNYPASSSAQHHRQGSMDRAEALVMLERMKSTGKLRIANPDPPGVSNLSMTRQLSPSPTKPVNACSLYGGLASDSDDSLSVNKTPHCLPDKYFSKESQGNFPAKSYTTPSRSQAYASFRKAQSSRKTNTPTSNRPERSPHCPLLGSAAAGKSPLHNDEPFVDSLAYLTSPQSPSQSLARSSTGNMSVFHGSHIGSPSPKNKHGKEEEELLLDSDADSNVDSGDYRTLFGSVRRLSEGNSSVTDMYLESFYSDDVNGQDTRDESPEPRIVEDGPLLPKSLSLRKTRKVGDRLVKA</sequence>
<feature type="compositionally biased region" description="Polar residues" evidence="1">
    <location>
        <begin position="243"/>
        <end position="256"/>
    </location>
</feature>
<keyword evidence="4" id="KW-1185">Reference proteome</keyword>
<feature type="chain" id="PRO_5006744903" evidence="2">
    <location>
        <begin position="22"/>
        <end position="678"/>
    </location>
</feature>
<proteinExistence type="predicted"/>
<dbReference type="EMBL" id="AE017352">
    <property type="protein sequence ID" value="AAW46709.2"/>
    <property type="molecule type" value="Genomic_DNA"/>
</dbReference>
<dbReference type="VEuPathDB" id="FungiDB:CNL05300"/>
<feature type="region of interest" description="Disordered" evidence="1">
    <location>
        <begin position="272"/>
        <end position="373"/>
    </location>
</feature>
<feature type="region of interest" description="Disordered" evidence="1">
    <location>
        <begin position="482"/>
        <end position="539"/>
    </location>
</feature>
<dbReference type="InParanoid" id="Q5K8K9"/>
<dbReference type="PaxDb" id="214684-Q5K8K9"/>
<organism evidence="3 4">
    <name type="scientific">Cryptococcus deneoformans (strain JEC21 / ATCC MYA-565)</name>
    <name type="common">Cryptococcus neoformans var. neoformans serotype D</name>
    <dbReference type="NCBI Taxonomy" id="214684"/>
    <lineage>
        <taxon>Eukaryota</taxon>
        <taxon>Fungi</taxon>
        <taxon>Dikarya</taxon>
        <taxon>Basidiomycota</taxon>
        <taxon>Agaricomycotina</taxon>
        <taxon>Tremellomycetes</taxon>
        <taxon>Tremellales</taxon>
        <taxon>Cryptococcaceae</taxon>
        <taxon>Cryptococcus</taxon>
        <taxon>Cryptococcus neoformans species complex</taxon>
    </lineage>
</organism>
<accession>Q5K8K9</accession>
<feature type="compositionally biased region" description="Polar residues" evidence="1">
    <location>
        <begin position="554"/>
        <end position="569"/>
    </location>
</feature>
<dbReference type="Proteomes" id="UP000002149">
    <property type="component" value="Chromosome 12"/>
</dbReference>
<reference evidence="3 4" key="1">
    <citation type="journal article" date="2005" name="Science">
        <title>The genome of the basidiomycetous yeast and human pathogen Cryptococcus neoformans.</title>
        <authorList>
            <person name="Loftus B.J."/>
            <person name="Fung E."/>
            <person name="Roncaglia P."/>
            <person name="Rowley D."/>
            <person name="Amedeo P."/>
            <person name="Bruno D."/>
            <person name="Vamathevan J."/>
            <person name="Miranda M."/>
            <person name="Anderson I.J."/>
            <person name="Fraser J.A."/>
            <person name="Allen J.E."/>
            <person name="Bosdet I.E."/>
            <person name="Brent M.R."/>
            <person name="Chiu R."/>
            <person name="Doering T.L."/>
            <person name="Donlin M.J."/>
            <person name="D'Souza C.A."/>
            <person name="Fox D.S."/>
            <person name="Grinberg V."/>
            <person name="Fu J."/>
            <person name="Fukushima M."/>
            <person name="Haas B.J."/>
            <person name="Huang J.C."/>
            <person name="Janbon G."/>
            <person name="Jones S.J."/>
            <person name="Koo H.L."/>
            <person name="Krzywinski M.I."/>
            <person name="Kwon-Chung J.K."/>
            <person name="Lengeler K.B."/>
            <person name="Maiti R."/>
            <person name="Marra M.A."/>
            <person name="Marra R.E."/>
            <person name="Mathewson C.A."/>
            <person name="Mitchell T.G."/>
            <person name="Pertea M."/>
            <person name="Riggs F.R."/>
            <person name="Salzberg S.L."/>
            <person name="Schein J.E."/>
            <person name="Shvartsbeyn A."/>
            <person name="Shin H."/>
            <person name="Shumway M."/>
            <person name="Specht C.A."/>
            <person name="Suh B.B."/>
            <person name="Tenney A."/>
            <person name="Utterback T.R."/>
            <person name="Wickes B.L."/>
            <person name="Wortman J.R."/>
            <person name="Wye N.H."/>
            <person name="Kronstad J.W."/>
            <person name="Lodge J.K."/>
            <person name="Heitman J."/>
            <person name="Davis R.W."/>
            <person name="Fraser C.M."/>
            <person name="Hyman R.W."/>
        </authorList>
    </citation>
    <scope>NUCLEOTIDE SEQUENCE [LARGE SCALE GENOMIC DNA]</scope>
    <source>
        <strain evidence="4">JEC21 / ATCC MYA-565</strain>
    </source>
</reference>
<feature type="region of interest" description="Disordered" evidence="1">
    <location>
        <begin position="554"/>
        <end position="600"/>
    </location>
</feature>
<dbReference type="GeneID" id="3255000"/>
<dbReference type="RefSeq" id="XP_024513910.1">
    <property type="nucleotide sequence ID" value="XM_024658181.1"/>
</dbReference>
<feature type="compositionally biased region" description="Acidic residues" evidence="1">
    <location>
        <begin position="590"/>
        <end position="600"/>
    </location>
</feature>
<evidence type="ECO:0000313" key="3">
    <source>
        <dbReference type="EMBL" id="AAW46709.2"/>
    </source>
</evidence>
<feature type="region of interest" description="Disordered" evidence="1">
    <location>
        <begin position="103"/>
        <end position="176"/>
    </location>
</feature>
<dbReference type="KEGG" id="cne:CNL05300"/>
<feature type="region of interest" description="Disordered" evidence="1">
    <location>
        <begin position="636"/>
        <end position="660"/>
    </location>
</feature>
<dbReference type="OrthoDB" id="2574332at2759"/>
<evidence type="ECO:0000313" key="4">
    <source>
        <dbReference type="Proteomes" id="UP000002149"/>
    </source>
</evidence>
<feature type="region of interest" description="Disordered" evidence="1">
    <location>
        <begin position="419"/>
        <end position="445"/>
    </location>
</feature>
<feature type="region of interest" description="Disordered" evidence="1">
    <location>
        <begin position="192"/>
        <end position="260"/>
    </location>
</feature>
<name>Q5K8K9_CRYD1</name>
<evidence type="ECO:0000256" key="1">
    <source>
        <dbReference type="SAM" id="MobiDB-lite"/>
    </source>
</evidence>
<feature type="signal peptide" evidence="2">
    <location>
        <begin position="1"/>
        <end position="21"/>
    </location>
</feature>
<dbReference type="AlphaFoldDB" id="Q5K8K9"/>
<feature type="compositionally biased region" description="Polar residues" evidence="1">
    <location>
        <begin position="482"/>
        <end position="517"/>
    </location>
</feature>
<gene>
    <name evidence="3" type="ordered locus">CNL05300</name>
</gene>
<feature type="compositionally biased region" description="Basic and acidic residues" evidence="1">
    <location>
        <begin position="642"/>
        <end position="654"/>
    </location>
</feature>
<keyword evidence="2" id="KW-0732">Signal</keyword>
<evidence type="ECO:0000256" key="2">
    <source>
        <dbReference type="SAM" id="SignalP"/>
    </source>
</evidence>
<feature type="compositionally biased region" description="Polar residues" evidence="1">
    <location>
        <begin position="103"/>
        <end position="116"/>
    </location>
</feature>
<protein>
    <submittedName>
        <fullName evidence="3">Uncharacterized protein</fullName>
    </submittedName>
</protein>
<feature type="compositionally biased region" description="Basic and acidic residues" evidence="1">
    <location>
        <begin position="158"/>
        <end position="170"/>
    </location>
</feature>
<dbReference type="HOGENOM" id="CLU_2305986_0_0_1"/>
<feature type="compositionally biased region" description="Polar residues" evidence="1">
    <location>
        <begin position="430"/>
        <end position="441"/>
    </location>
</feature>